<sequence>MKSVLNIELLNKFQAVAQGPDGDLLINLLDILYARIADQENDDQYLSPDDLEAIRRGQEDMQGGRFLSLEDYRSGKRL</sequence>
<dbReference type="AlphaFoldDB" id="F2NHL4"/>
<accession>F2NHL4</accession>
<dbReference type="RefSeq" id="WP_013706313.1">
    <property type="nucleotide sequence ID" value="NC_015388.1"/>
</dbReference>
<name>F2NHL4_DESAR</name>
<keyword evidence="2" id="KW-1185">Reference proteome</keyword>
<dbReference type="HOGENOM" id="CLU_2616213_0_0_7"/>
<protein>
    <recommendedName>
        <fullName evidence="3">Addiction module protein</fullName>
    </recommendedName>
</protein>
<dbReference type="KEGG" id="dao:Desac_1344"/>
<evidence type="ECO:0000313" key="1">
    <source>
        <dbReference type="EMBL" id="AEB09201.1"/>
    </source>
</evidence>
<reference evidence="1 2" key="1">
    <citation type="journal article" date="2011" name="Stand. Genomic Sci.">
        <title>Complete genome sequence of the acetate-degrading sulfate reducer Desulfobacca acetoxidans type strain (ASRB2).</title>
        <authorList>
            <person name="Goker M."/>
            <person name="Teshima H."/>
            <person name="Lapidus A."/>
            <person name="Nolan M."/>
            <person name="Lucas S."/>
            <person name="Hammon N."/>
            <person name="Deshpande S."/>
            <person name="Cheng J.F."/>
            <person name="Tapia R."/>
            <person name="Han C."/>
            <person name="Goodwin L."/>
            <person name="Pitluck S."/>
            <person name="Huntemann M."/>
            <person name="Liolios K."/>
            <person name="Ivanova N."/>
            <person name="Pagani I."/>
            <person name="Mavromatis K."/>
            <person name="Ovchinikova G."/>
            <person name="Pati A."/>
            <person name="Chen A."/>
            <person name="Palaniappan K."/>
            <person name="Land M."/>
            <person name="Hauser L."/>
            <person name="Brambilla E.M."/>
            <person name="Rohde M."/>
            <person name="Spring S."/>
            <person name="Detter J.C."/>
            <person name="Woyke T."/>
            <person name="Bristow J."/>
            <person name="Eisen J.A."/>
            <person name="Markowitz V."/>
            <person name="Hugenholtz P."/>
            <person name="Kyrpides N.C."/>
            <person name="Klenk H.P."/>
        </authorList>
    </citation>
    <scope>NUCLEOTIDE SEQUENCE [LARGE SCALE GENOMIC DNA]</scope>
    <source>
        <strain evidence="2">ATCC 700848 / DSM 11109 / ASRB2</strain>
    </source>
</reference>
<dbReference type="EMBL" id="CP002629">
    <property type="protein sequence ID" value="AEB09201.1"/>
    <property type="molecule type" value="Genomic_DNA"/>
</dbReference>
<evidence type="ECO:0000313" key="2">
    <source>
        <dbReference type="Proteomes" id="UP000000483"/>
    </source>
</evidence>
<dbReference type="Proteomes" id="UP000000483">
    <property type="component" value="Chromosome"/>
</dbReference>
<reference evidence="2" key="2">
    <citation type="submission" date="2011-03" db="EMBL/GenBank/DDBJ databases">
        <title>The complete genome of Desulfobacca acetoxidans DSM 11109.</title>
        <authorList>
            <consortium name="US DOE Joint Genome Institute (JGI-PGF)"/>
            <person name="Lucas S."/>
            <person name="Copeland A."/>
            <person name="Lapidus A."/>
            <person name="Bruce D."/>
            <person name="Goodwin L."/>
            <person name="Pitluck S."/>
            <person name="Peters L."/>
            <person name="Kyrpides N."/>
            <person name="Mavromatis K."/>
            <person name="Ivanova N."/>
            <person name="Ovchinnikova G."/>
            <person name="Teshima H."/>
            <person name="Detter J.C."/>
            <person name="Han C."/>
            <person name="Land M."/>
            <person name="Hauser L."/>
            <person name="Markowitz V."/>
            <person name="Cheng J.-F."/>
            <person name="Hugenholtz P."/>
            <person name="Woyke T."/>
            <person name="Wu D."/>
            <person name="Spring S."/>
            <person name="Schueler E."/>
            <person name="Brambilla E."/>
            <person name="Klenk H.-P."/>
            <person name="Eisen J.A."/>
        </authorList>
    </citation>
    <scope>NUCLEOTIDE SEQUENCE [LARGE SCALE GENOMIC DNA]</scope>
    <source>
        <strain evidence="2">ATCC 700848 / DSM 11109 / ASRB2</strain>
    </source>
</reference>
<evidence type="ECO:0008006" key="3">
    <source>
        <dbReference type="Google" id="ProtNLM"/>
    </source>
</evidence>
<proteinExistence type="predicted"/>
<organism evidence="1 2">
    <name type="scientific">Desulfobacca acetoxidans (strain ATCC 700848 / DSM 11109 / ASRB2)</name>
    <dbReference type="NCBI Taxonomy" id="880072"/>
    <lineage>
        <taxon>Bacteria</taxon>
        <taxon>Pseudomonadati</taxon>
        <taxon>Thermodesulfobacteriota</taxon>
        <taxon>Desulfobaccia</taxon>
        <taxon>Desulfobaccales</taxon>
        <taxon>Desulfobaccaceae</taxon>
        <taxon>Desulfobacca</taxon>
    </lineage>
</organism>
<dbReference type="STRING" id="880072.Desac_1344"/>
<gene>
    <name evidence="1" type="ordered locus">Desac_1344</name>
</gene>